<feature type="chain" id="PRO_5045757628" description="DUF2946 domain-containing protein" evidence="1">
    <location>
        <begin position="26"/>
        <end position="116"/>
    </location>
</feature>
<organism evidence="2 3">
    <name type="scientific">Thalassococcus arenae</name>
    <dbReference type="NCBI Taxonomy" id="2851652"/>
    <lineage>
        <taxon>Bacteria</taxon>
        <taxon>Pseudomonadati</taxon>
        <taxon>Pseudomonadota</taxon>
        <taxon>Alphaproteobacteria</taxon>
        <taxon>Rhodobacterales</taxon>
        <taxon>Roseobacteraceae</taxon>
        <taxon>Thalassococcus</taxon>
    </lineage>
</organism>
<comment type="caution">
    <text evidence="2">The sequence shown here is derived from an EMBL/GenBank/DDBJ whole genome shotgun (WGS) entry which is preliminary data.</text>
</comment>
<evidence type="ECO:0008006" key="4">
    <source>
        <dbReference type="Google" id="ProtNLM"/>
    </source>
</evidence>
<name>A0ABS6N3A6_9RHOB</name>
<sequence length="116" mass="12232">MRDLARHIAVSLLALSLLFTSVTMAAARGQAMAEGQMVLCLGGGVVTVYVDSEGKPTGAPHVCPDCALSLLAWVEGADTDTAPMRVWRRVAPSFARIAAEKTLRLRATARGPPDTV</sequence>
<keyword evidence="1" id="KW-0732">Signal</keyword>
<dbReference type="Proteomes" id="UP001166293">
    <property type="component" value="Unassembled WGS sequence"/>
</dbReference>
<reference evidence="2" key="1">
    <citation type="submission" date="2021-06" db="EMBL/GenBank/DDBJ databases">
        <title>Thalassococcus sp. CAU 1522 isolated from sea sand, Republic of Korea.</title>
        <authorList>
            <person name="Kim W."/>
        </authorList>
    </citation>
    <scope>NUCLEOTIDE SEQUENCE</scope>
    <source>
        <strain evidence="2">CAU 1522</strain>
    </source>
</reference>
<evidence type="ECO:0000256" key="1">
    <source>
        <dbReference type="SAM" id="SignalP"/>
    </source>
</evidence>
<dbReference type="RefSeq" id="WP_217776360.1">
    <property type="nucleotide sequence ID" value="NZ_JAHRWL010000001.1"/>
</dbReference>
<proteinExistence type="predicted"/>
<keyword evidence="3" id="KW-1185">Reference proteome</keyword>
<gene>
    <name evidence="2" type="ORF">KUH32_01835</name>
</gene>
<feature type="signal peptide" evidence="1">
    <location>
        <begin position="1"/>
        <end position="25"/>
    </location>
</feature>
<accession>A0ABS6N3A6</accession>
<protein>
    <recommendedName>
        <fullName evidence="4">DUF2946 domain-containing protein</fullName>
    </recommendedName>
</protein>
<evidence type="ECO:0000313" key="2">
    <source>
        <dbReference type="EMBL" id="MBV2358503.1"/>
    </source>
</evidence>
<dbReference type="EMBL" id="JAHRWL010000001">
    <property type="protein sequence ID" value="MBV2358503.1"/>
    <property type="molecule type" value="Genomic_DNA"/>
</dbReference>
<evidence type="ECO:0000313" key="3">
    <source>
        <dbReference type="Proteomes" id="UP001166293"/>
    </source>
</evidence>